<proteinExistence type="predicted"/>
<dbReference type="OrthoDB" id="6359816at2759"/>
<dbReference type="Gene3D" id="3.30.710.10">
    <property type="entry name" value="Potassium Channel Kv1.1, Chain A"/>
    <property type="match status" value="1"/>
</dbReference>
<dbReference type="SUPFAM" id="SSF54695">
    <property type="entry name" value="POZ domain"/>
    <property type="match status" value="1"/>
</dbReference>
<dbReference type="STRING" id="2004952.A0A2C5Z843"/>
<name>A0A2C5Z843_9HYPO</name>
<keyword evidence="3" id="KW-1185">Reference proteome</keyword>
<dbReference type="EMBL" id="NJES01000209">
    <property type="protein sequence ID" value="PHH75564.1"/>
    <property type="molecule type" value="Genomic_DNA"/>
</dbReference>
<feature type="domain" description="BTB" evidence="1">
    <location>
        <begin position="17"/>
        <end position="81"/>
    </location>
</feature>
<dbReference type="Proteomes" id="UP000226431">
    <property type="component" value="Unassembled WGS sequence"/>
</dbReference>
<dbReference type="SMART" id="SM00225">
    <property type="entry name" value="BTB"/>
    <property type="match status" value="1"/>
</dbReference>
<dbReference type="PROSITE" id="PS50097">
    <property type="entry name" value="BTB"/>
    <property type="match status" value="1"/>
</dbReference>
<dbReference type="AlphaFoldDB" id="A0A2C5Z843"/>
<dbReference type="PANTHER" id="PTHR24413">
    <property type="entry name" value="SPECKLE-TYPE POZ PROTEIN"/>
    <property type="match status" value="1"/>
</dbReference>
<organism evidence="2 3">
    <name type="scientific">Ophiocordyceps camponoti-rufipedis</name>
    <dbReference type="NCBI Taxonomy" id="2004952"/>
    <lineage>
        <taxon>Eukaryota</taxon>
        <taxon>Fungi</taxon>
        <taxon>Dikarya</taxon>
        <taxon>Ascomycota</taxon>
        <taxon>Pezizomycotina</taxon>
        <taxon>Sordariomycetes</taxon>
        <taxon>Hypocreomycetidae</taxon>
        <taxon>Hypocreales</taxon>
        <taxon>Ophiocordycipitaceae</taxon>
        <taxon>Ophiocordyceps</taxon>
    </lineage>
</organism>
<sequence length="266" mass="30195">MPSNAPSSNSMLLENFGDATFFSNGEEFKVHKTVVCSHSPALRWHFAQASQSSRIDMSDFEPEVVKRLVQFIYTGNYDSLSDASIHDETESENDDSEVTGPLKSTPELHEDMISIGSAFDITGLVAKATDRLNKAFVCGAIKRSWPEGYGGAGKFHPESFETFEQDARSHKMEIMDKNITIEDLKAQKAYWKEKGEECEELHGDNRDDFAELERLLEKRQFALQKSQQEVKRLKDSLSVLSSNSYCTRFASTRHETPGLDHRRRKD</sequence>
<protein>
    <recommendedName>
        <fullName evidence="1">BTB domain-containing protein</fullName>
    </recommendedName>
</protein>
<gene>
    <name evidence="2" type="ORF">CDD80_2265</name>
</gene>
<evidence type="ECO:0000313" key="2">
    <source>
        <dbReference type="EMBL" id="PHH75564.1"/>
    </source>
</evidence>
<dbReference type="InterPro" id="IPR000210">
    <property type="entry name" value="BTB/POZ_dom"/>
</dbReference>
<dbReference type="Pfam" id="PF00651">
    <property type="entry name" value="BTB"/>
    <property type="match status" value="1"/>
</dbReference>
<evidence type="ECO:0000313" key="3">
    <source>
        <dbReference type="Proteomes" id="UP000226431"/>
    </source>
</evidence>
<dbReference type="InterPro" id="IPR011333">
    <property type="entry name" value="SKP1/BTB/POZ_sf"/>
</dbReference>
<evidence type="ECO:0000259" key="1">
    <source>
        <dbReference type="PROSITE" id="PS50097"/>
    </source>
</evidence>
<comment type="caution">
    <text evidence="2">The sequence shown here is derived from an EMBL/GenBank/DDBJ whole genome shotgun (WGS) entry which is preliminary data.</text>
</comment>
<accession>A0A2C5Z843</accession>
<reference evidence="2 3" key="1">
    <citation type="submission" date="2017-06" db="EMBL/GenBank/DDBJ databases">
        <title>Ant-infecting Ophiocordyceps genomes reveal a high diversity of potential behavioral manipulation genes and a possible major role for enterotoxins.</title>
        <authorList>
            <person name="De Bekker C."/>
            <person name="Evans H.C."/>
            <person name="Brachmann A."/>
            <person name="Hughes D.P."/>
        </authorList>
    </citation>
    <scope>NUCLEOTIDE SEQUENCE [LARGE SCALE GENOMIC DNA]</scope>
    <source>
        <strain evidence="2 3">Map16</strain>
    </source>
</reference>